<evidence type="ECO:0000256" key="9">
    <source>
        <dbReference type="PIRSR" id="PIRSR000099-4"/>
    </source>
</evidence>
<dbReference type="InterPro" id="IPR022695">
    <property type="entry name" value="Histidinol_DH_monofunct"/>
</dbReference>
<feature type="binding site" evidence="8">
    <location>
        <position position="300"/>
    </location>
    <ligand>
        <name>substrate</name>
    </ligand>
</feature>
<feature type="binding site" evidence="8">
    <location>
        <position position="391"/>
    </location>
    <ligand>
        <name>substrate</name>
    </ligand>
</feature>
<evidence type="ECO:0000256" key="8">
    <source>
        <dbReference type="PIRSR" id="PIRSR000099-3"/>
    </source>
</evidence>
<dbReference type="SUPFAM" id="SSF53720">
    <property type="entry name" value="ALDH-like"/>
    <property type="match status" value="1"/>
</dbReference>
<keyword evidence="7" id="KW-0520">NAD</keyword>
<keyword evidence="4 5" id="KW-0560">Oxidoreductase</keyword>
<dbReference type="GO" id="GO:0051287">
    <property type="term" value="F:NAD binding"/>
    <property type="evidence" value="ECO:0007669"/>
    <property type="project" value="InterPro"/>
</dbReference>
<evidence type="ECO:0000256" key="5">
    <source>
        <dbReference type="PIRNR" id="PIRNR000099"/>
    </source>
</evidence>
<comment type="cofactor">
    <cofactor evidence="9">
        <name>Zn(2+)</name>
        <dbReference type="ChEBI" id="CHEBI:29105"/>
    </cofactor>
    <text evidence="9">Binds 1 zinc ion per subunit.</text>
</comment>
<feature type="binding site" evidence="7">
    <location>
        <position position="205"/>
    </location>
    <ligand>
        <name>NAD(+)</name>
        <dbReference type="ChEBI" id="CHEBI:57540"/>
    </ligand>
</feature>
<evidence type="ECO:0000256" key="1">
    <source>
        <dbReference type="ARBA" id="ARBA00010178"/>
    </source>
</evidence>
<dbReference type="PANTHER" id="PTHR21256:SF2">
    <property type="entry name" value="HISTIDINE BIOSYNTHESIS TRIFUNCTIONAL PROTEIN"/>
    <property type="match status" value="1"/>
</dbReference>
<organism evidence="11">
    <name type="scientific">candidate division TA06 bacterium ADurb.Bin131</name>
    <dbReference type="NCBI Taxonomy" id="1852827"/>
    <lineage>
        <taxon>Bacteria</taxon>
        <taxon>Bacteria division TA06</taxon>
    </lineage>
</organism>
<evidence type="ECO:0000256" key="10">
    <source>
        <dbReference type="RuleBase" id="RU004175"/>
    </source>
</evidence>
<dbReference type="PIRSF" id="PIRSF000099">
    <property type="entry name" value="Histidinol_dh"/>
    <property type="match status" value="1"/>
</dbReference>
<dbReference type="CDD" id="cd06572">
    <property type="entry name" value="Histidinol_dh"/>
    <property type="match status" value="1"/>
</dbReference>
<comment type="similarity">
    <text evidence="1 5 10">Belongs to the histidinol dehydrogenase family.</text>
</comment>
<dbReference type="Gene3D" id="1.20.5.1300">
    <property type="match status" value="1"/>
</dbReference>
<feature type="binding site" evidence="9">
    <location>
        <position position="391"/>
    </location>
    <ligand>
        <name>Zn(2+)</name>
        <dbReference type="ChEBI" id="CHEBI:29105"/>
    </ligand>
</feature>
<comment type="caution">
    <text evidence="11">The sequence shown here is derived from an EMBL/GenBank/DDBJ whole genome shotgun (WGS) entry which is preliminary data.</text>
</comment>
<feature type="binding site" evidence="8">
    <location>
        <position position="228"/>
    </location>
    <ligand>
        <name>substrate</name>
    </ligand>
</feature>
<dbReference type="FunFam" id="3.40.50.1980:FF:000001">
    <property type="entry name" value="Histidinol dehydrogenase"/>
    <property type="match status" value="1"/>
</dbReference>
<feature type="active site" description="Proton acceptor" evidence="6">
    <location>
        <position position="299"/>
    </location>
</feature>
<keyword evidence="3 9" id="KW-0862">Zinc</keyword>
<dbReference type="Proteomes" id="UP000485562">
    <property type="component" value="Unassembled WGS sequence"/>
</dbReference>
<dbReference type="PRINTS" id="PR00083">
    <property type="entry name" value="HOLDHDRGNASE"/>
</dbReference>
<feature type="binding site" evidence="7">
    <location>
        <position position="182"/>
    </location>
    <ligand>
        <name>NAD(+)</name>
        <dbReference type="ChEBI" id="CHEBI:57540"/>
    </ligand>
</feature>
<dbReference type="Pfam" id="PF00815">
    <property type="entry name" value="Histidinol_dh"/>
    <property type="match status" value="1"/>
</dbReference>
<protein>
    <submittedName>
        <fullName evidence="11">Histidinol dehydrogenase</fullName>
        <ecNumber evidence="11">1.1.1.23</ecNumber>
    </submittedName>
</protein>
<dbReference type="InterPro" id="IPR012131">
    <property type="entry name" value="Hstdl_DH"/>
</dbReference>
<evidence type="ECO:0000256" key="7">
    <source>
        <dbReference type="PIRSR" id="PIRSR000099-2"/>
    </source>
</evidence>
<evidence type="ECO:0000256" key="4">
    <source>
        <dbReference type="ARBA" id="ARBA00023002"/>
    </source>
</evidence>
<feature type="binding site" evidence="7">
    <location>
        <position position="120"/>
    </location>
    <ligand>
        <name>NAD(+)</name>
        <dbReference type="ChEBI" id="CHEBI:57540"/>
    </ligand>
</feature>
<dbReference type="GO" id="GO:0046872">
    <property type="term" value="F:metal ion binding"/>
    <property type="evidence" value="ECO:0007669"/>
    <property type="project" value="UniProtKB-KW"/>
</dbReference>
<dbReference type="PANTHER" id="PTHR21256">
    <property type="entry name" value="HISTIDINOL DEHYDROGENASE HDH"/>
    <property type="match status" value="1"/>
</dbReference>
<evidence type="ECO:0000313" key="11">
    <source>
        <dbReference type="EMBL" id="OQB71847.1"/>
    </source>
</evidence>
<feature type="binding site" evidence="9">
    <location>
        <position position="332"/>
    </location>
    <ligand>
        <name>Zn(2+)</name>
        <dbReference type="ChEBI" id="CHEBI:29105"/>
    </ligand>
</feature>
<feature type="binding site" evidence="8">
    <location>
        <position position="386"/>
    </location>
    <ligand>
        <name>substrate</name>
    </ligand>
</feature>
<evidence type="ECO:0000256" key="2">
    <source>
        <dbReference type="ARBA" id="ARBA00022723"/>
    </source>
</evidence>
<dbReference type="GO" id="GO:0005737">
    <property type="term" value="C:cytoplasm"/>
    <property type="evidence" value="ECO:0007669"/>
    <property type="project" value="TreeGrafter"/>
</dbReference>
<feature type="binding site" evidence="8">
    <location>
        <position position="332"/>
    </location>
    <ligand>
        <name>substrate</name>
    </ligand>
</feature>
<gene>
    <name evidence="11" type="primary">hisD</name>
    <name evidence="11" type="ORF">BWX89_01598</name>
</gene>
<dbReference type="EMBL" id="MWDQ01000149">
    <property type="protein sequence ID" value="OQB71847.1"/>
    <property type="molecule type" value="Genomic_DNA"/>
</dbReference>
<dbReference type="AlphaFoldDB" id="A0A1V6C4L5"/>
<feature type="binding site" evidence="8">
    <location>
        <position position="250"/>
    </location>
    <ligand>
        <name>substrate</name>
    </ligand>
</feature>
<dbReference type="GO" id="GO:0000105">
    <property type="term" value="P:L-histidine biosynthetic process"/>
    <property type="evidence" value="ECO:0007669"/>
    <property type="project" value="InterPro"/>
</dbReference>
<name>A0A1V6C4L5_UNCT6</name>
<dbReference type="GO" id="GO:0004399">
    <property type="term" value="F:histidinol dehydrogenase activity"/>
    <property type="evidence" value="ECO:0007669"/>
    <property type="project" value="UniProtKB-EC"/>
</dbReference>
<evidence type="ECO:0000256" key="6">
    <source>
        <dbReference type="PIRSR" id="PIRSR000099-1"/>
    </source>
</evidence>
<keyword evidence="2 9" id="KW-0479">Metal-binding</keyword>
<dbReference type="EC" id="1.1.1.23" evidence="11"/>
<feature type="binding site" evidence="8">
    <location>
        <position position="253"/>
    </location>
    <ligand>
        <name>substrate</name>
    </ligand>
</feature>
<dbReference type="Gene3D" id="3.40.50.1980">
    <property type="entry name" value="Nitrogenase molybdenum iron protein domain"/>
    <property type="match status" value="2"/>
</dbReference>
<feature type="active site" description="Proton acceptor" evidence="6">
    <location>
        <position position="300"/>
    </location>
</feature>
<sequence>MLLIKKEQIQQILRKRNKTFSSVEKTVSKIISDVERNGDNAVKRWTHKLDKISVNKIQVSDDEILLSLKKILPQDKTVINEAIKRITKYHKKQHISSFTMQEDGLSIKFRTKPVDRAGLYIPAGSAPLISTTLMTSIPAKVANVGEIIACSPPTYKGSIHPYIIGCLSMLGIKKIFKIGGSQAIAAMAFGTESVPKVNVIAGPGNIYVNAAKKLVSGIVGIDILAGPSELVVMADNSVNIDFVSADLNAQAEHKYSVVFFLCTDNNIGNKVSKKVKNGYWMKISNLEDGIKIINDIAPEHLQIICKNARSIAEKCVAGAIFIGNYTPCAIGDYIAGPSHTLPTGSTAAFDSGLSVFDFIRTYAIMEANSTFFKKNGIISERLAEIENLFKHRDSLKIRRL</sequence>
<dbReference type="InterPro" id="IPR016161">
    <property type="entry name" value="Ald_DH/histidinol_DH"/>
</dbReference>
<evidence type="ECO:0000256" key="3">
    <source>
        <dbReference type="ARBA" id="ARBA00022833"/>
    </source>
</evidence>
<feature type="binding site" evidence="9">
    <location>
        <position position="250"/>
    </location>
    <ligand>
        <name>Zn(2+)</name>
        <dbReference type="ChEBI" id="CHEBI:29105"/>
    </ligand>
</feature>
<feature type="binding site" evidence="9">
    <location>
        <position position="253"/>
    </location>
    <ligand>
        <name>Zn(2+)</name>
        <dbReference type="ChEBI" id="CHEBI:29105"/>
    </ligand>
</feature>
<reference evidence="11" key="1">
    <citation type="submission" date="2017-02" db="EMBL/GenBank/DDBJ databases">
        <title>Delving into the versatile metabolic prowess of the omnipresent phylum Bacteroidetes.</title>
        <authorList>
            <person name="Nobu M.K."/>
            <person name="Mei R."/>
            <person name="Narihiro T."/>
            <person name="Kuroda K."/>
            <person name="Liu W.-T."/>
        </authorList>
    </citation>
    <scope>NUCLEOTIDE SEQUENCE</scope>
    <source>
        <strain evidence="11">ADurb.Bin131</strain>
    </source>
</reference>
<proteinExistence type="inferred from homology"/>
<dbReference type="NCBIfam" id="TIGR00069">
    <property type="entry name" value="hisD"/>
    <property type="match status" value="1"/>
</dbReference>
<accession>A0A1V6C4L5</accession>